<feature type="region of interest" description="Disordered" evidence="6">
    <location>
        <begin position="128"/>
        <end position="162"/>
    </location>
</feature>
<evidence type="ECO:0000256" key="2">
    <source>
        <dbReference type="ARBA" id="ARBA00023015"/>
    </source>
</evidence>
<keyword evidence="4" id="KW-0804">Transcription</keyword>
<dbReference type="EMBL" id="CAWUOM010000102">
    <property type="protein sequence ID" value="CAK7272168.1"/>
    <property type="molecule type" value="Genomic_DNA"/>
</dbReference>
<evidence type="ECO:0000256" key="3">
    <source>
        <dbReference type="ARBA" id="ARBA00023125"/>
    </source>
</evidence>
<sequence length="578" mass="62485">MASGPHLEPETGIFFGYSISEDFASLQDAPDPAPGAPLLSDIEQNALNSWFDDMKSDDRNYSNITGNAIHSENWIDVPQFVGSTTSFGQPQDIQHTSMSNHFLSEDVYGNMPLMFTPISGHLPQPRPMLPSTSPAMVSSSRSNSSPALPMQRGSGLRHGYHFSDVPGHGLGIDQPPSEDMVAAANTLLLNNHHDTRHASFNYGPRVQPVQHHHHHHHPSMSGFDRALEPLPSSPIIATSPSALLPSVGHHRGPQLRTARTLSSSASPYQFNTGMRTLQSSGIGFTNDANFSQQVHQHLPMSSVAAPPHQQGLQWGTDESFTQKQFIPRSEKETSEALLNIHFKSMECLAPNHSTGLTRPSSPSMDSAPTTLNVKIQPGLFQEDDAHQIGETAVPPSKRRKGEFIQSEDSEKLPDVELAAASNGTAVGGDDDGAGYAKTKKPPRKRKAKAILNGKPPLPSPHSPPSSSQNAASTNEDAVGAAGPAPTKRRRSAAVSKTPRENLSEEQKRENHIKSEQKRRTLIKTGFDDLCILVPGLQGGNLSKSLVLTTAVTWLTELLEGNKRLESQLKAMDGTVSSV</sequence>
<keyword evidence="5" id="KW-0539">Nucleus</keyword>
<dbReference type="SUPFAM" id="SSF47459">
    <property type="entry name" value="HLH, helix-loop-helix DNA-binding domain"/>
    <property type="match status" value="1"/>
</dbReference>
<keyword evidence="9" id="KW-1185">Reference proteome</keyword>
<reference evidence="8 9" key="1">
    <citation type="submission" date="2024-01" db="EMBL/GenBank/DDBJ databases">
        <authorList>
            <person name="Allen C."/>
            <person name="Tagirdzhanova G."/>
        </authorList>
    </citation>
    <scope>NUCLEOTIDE SEQUENCE [LARGE SCALE GENOMIC DNA]</scope>
    <source>
        <strain evidence="8 9">CBS 573.63</strain>
    </source>
</reference>
<feature type="compositionally biased region" description="Basic and acidic residues" evidence="6">
    <location>
        <begin position="497"/>
        <end position="515"/>
    </location>
</feature>
<gene>
    <name evidence="8" type="ORF">SEPCBS57363_004995</name>
</gene>
<protein>
    <recommendedName>
        <fullName evidence="7">BHLH domain-containing protein</fullName>
    </recommendedName>
</protein>
<keyword evidence="3" id="KW-0238">DNA-binding</keyword>
<feature type="region of interest" description="Disordered" evidence="6">
    <location>
        <begin position="351"/>
        <end position="370"/>
    </location>
</feature>
<organism evidence="8 9">
    <name type="scientific">Sporothrix epigloea</name>
    <dbReference type="NCBI Taxonomy" id="1892477"/>
    <lineage>
        <taxon>Eukaryota</taxon>
        <taxon>Fungi</taxon>
        <taxon>Dikarya</taxon>
        <taxon>Ascomycota</taxon>
        <taxon>Pezizomycotina</taxon>
        <taxon>Sordariomycetes</taxon>
        <taxon>Sordariomycetidae</taxon>
        <taxon>Ophiostomatales</taxon>
        <taxon>Ophiostomataceae</taxon>
        <taxon>Sporothrix</taxon>
    </lineage>
</organism>
<comment type="subcellular location">
    <subcellularLocation>
        <location evidence="1">Nucleus</location>
    </subcellularLocation>
</comment>
<dbReference type="CDD" id="cd11404">
    <property type="entry name" value="bHLHzip_Mlx_like"/>
    <property type="match status" value="1"/>
</dbReference>
<feature type="compositionally biased region" description="Basic residues" evidence="6">
    <location>
        <begin position="437"/>
        <end position="448"/>
    </location>
</feature>
<dbReference type="Gene3D" id="4.10.280.10">
    <property type="entry name" value="Helix-loop-helix DNA-binding domain"/>
    <property type="match status" value="1"/>
</dbReference>
<dbReference type="Pfam" id="PF23181">
    <property type="entry name" value="bHLH_INO4"/>
    <property type="match status" value="1"/>
</dbReference>
<evidence type="ECO:0000256" key="1">
    <source>
        <dbReference type="ARBA" id="ARBA00004123"/>
    </source>
</evidence>
<dbReference type="InterPro" id="IPR057072">
    <property type="entry name" value="bHLH_INO4"/>
</dbReference>
<name>A0ABP0DV30_9PEZI</name>
<dbReference type="InterPro" id="IPR011598">
    <property type="entry name" value="bHLH_dom"/>
</dbReference>
<evidence type="ECO:0000256" key="5">
    <source>
        <dbReference type="ARBA" id="ARBA00023242"/>
    </source>
</evidence>
<keyword evidence="2" id="KW-0805">Transcription regulation</keyword>
<evidence type="ECO:0000256" key="6">
    <source>
        <dbReference type="SAM" id="MobiDB-lite"/>
    </source>
</evidence>
<evidence type="ECO:0000313" key="8">
    <source>
        <dbReference type="EMBL" id="CAK7272168.1"/>
    </source>
</evidence>
<dbReference type="Proteomes" id="UP001642501">
    <property type="component" value="Unassembled WGS sequence"/>
</dbReference>
<dbReference type="InterPro" id="IPR052207">
    <property type="entry name" value="Max-like/E-box_TFs"/>
</dbReference>
<feature type="domain" description="BHLH" evidence="7">
    <location>
        <begin position="506"/>
        <end position="557"/>
    </location>
</feature>
<accession>A0ABP0DV30</accession>
<dbReference type="PROSITE" id="PS50888">
    <property type="entry name" value="BHLH"/>
    <property type="match status" value="1"/>
</dbReference>
<feature type="region of interest" description="Disordered" evidence="6">
    <location>
        <begin position="241"/>
        <end position="262"/>
    </location>
</feature>
<evidence type="ECO:0000259" key="7">
    <source>
        <dbReference type="PROSITE" id="PS50888"/>
    </source>
</evidence>
<feature type="region of interest" description="Disordered" evidence="6">
    <location>
        <begin position="379"/>
        <end position="515"/>
    </location>
</feature>
<dbReference type="PANTHER" id="PTHR15741">
    <property type="entry name" value="BASIC HELIX-LOOP-HELIX ZIP TRANSCRIPTION FACTOR"/>
    <property type="match status" value="1"/>
</dbReference>
<dbReference type="InterPro" id="IPR036638">
    <property type="entry name" value="HLH_DNA-bd_sf"/>
</dbReference>
<feature type="region of interest" description="Disordered" evidence="6">
    <location>
        <begin position="206"/>
        <end position="227"/>
    </location>
</feature>
<evidence type="ECO:0000313" key="9">
    <source>
        <dbReference type="Proteomes" id="UP001642501"/>
    </source>
</evidence>
<dbReference type="PANTHER" id="PTHR15741:SF27">
    <property type="entry name" value="TRANSCRIPTION FACTOR AP-4"/>
    <property type="match status" value="1"/>
</dbReference>
<evidence type="ECO:0000256" key="4">
    <source>
        <dbReference type="ARBA" id="ARBA00023163"/>
    </source>
</evidence>
<proteinExistence type="predicted"/>
<comment type="caution">
    <text evidence="8">The sequence shown here is derived from an EMBL/GenBank/DDBJ whole genome shotgun (WGS) entry which is preliminary data.</text>
</comment>